<dbReference type="STRING" id="926550.CLDAP_36370"/>
<name>I0I8T9_CALAS</name>
<proteinExistence type="predicted"/>
<dbReference type="Proteomes" id="UP000007880">
    <property type="component" value="Chromosome"/>
</dbReference>
<accession>I0I8T9</accession>
<dbReference type="KEGG" id="cap:CLDAP_36370"/>
<organism evidence="2 3">
    <name type="scientific">Caldilinea aerophila (strain DSM 14535 / JCM 11387 / NBRC 104270 / STL-6-O1)</name>
    <dbReference type="NCBI Taxonomy" id="926550"/>
    <lineage>
        <taxon>Bacteria</taxon>
        <taxon>Bacillati</taxon>
        <taxon>Chloroflexota</taxon>
        <taxon>Caldilineae</taxon>
        <taxon>Caldilineales</taxon>
        <taxon>Caldilineaceae</taxon>
        <taxon>Caldilinea</taxon>
    </lineage>
</organism>
<keyword evidence="3" id="KW-1185">Reference proteome</keyword>
<evidence type="ECO:0000256" key="1">
    <source>
        <dbReference type="SAM" id="MobiDB-lite"/>
    </source>
</evidence>
<reference evidence="2 3" key="1">
    <citation type="submission" date="2012-02" db="EMBL/GenBank/DDBJ databases">
        <title>Complete genome sequence of Caldilinea aerophila DSM 14535 (= NBRC 102666).</title>
        <authorList>
            <person name="Oguchi A."/>
            <person name="Hosoyama A."/>
            <person name="Sekine M."/>
            <person name="Fukai R."/>
            <person name="Kato Y."/>
            <person name="Nakamura S."/>
            <person name="Hanada S."/>
            <person name="Yamazaki S."/>
            <person name="Fujita N."/>
        </authorList>
    </citation>
    <scope>NUCLEOTIDE SEQUENCE [LARGE SCALE GENOMIC DNA]</scope>
    <source>
        <strain evidence="3">DSM 14535 / JCM 11387 / NBRC 104270 / STL-6-O1</strain>
    </source>
</reference>
<protein>
    <recommendedName>
        <fullName evidence="4">Transposase</fullName>
    </recommendedName>
</protein>
<evidence type="ECO:0008006" key="4">
    <source>
        <dbReference type="Google" id="ProtNLM"/>
    </source>
</evidence>
<sequence length="50" mass="5705">MMRRLCTSEPLSTSEPLGDCWSKKSKQQRRKAGRFIHNLILVMSAEIVNG</sequence>
<evidence type="ECO:0000313" key="2">
    <source>
        <dbReference type="EMBL" id="BAM01677.1"/>
    </source>
</evidence>
<dbReference type="EMBL" id="AP012337">
    <property type="protein sequence ID" value="BAM01677.1"/>
    <property type="molecule type" value="Genomic_DNA"/>
</dbReference>
<gene>
    <name evidence="2" type="ordered locus">CLDAP_36370</name>
</gene>
<dbReference type="AlphaFoldDB" id="I0I8T9"/>
<dbReference type="HOGENOM" id="CLU_3115639_0_0_0"/>
<feature type="region of interest" description="Disordered" evidence="1">
    <location>
        <begin position="1"/>
        <end position="29"/>
    </location>
</feature>
<evidence type="ECO:0000313" key="3">
    <source>
        <dbReference type="Proteomes" id="UP000007880"/>
    </source>
</evidence>